<feature type="domain" description="HTH hxlR-type" evidence="4">
    <location>
        <begin position="11"/>
        <end position="108"/>
    </location>
</feature>
<dbReference type="Proteomes" id="UP001164459">
    <property type="component" value="Chromosome"/>
</dbReference>
<gene>
    <name evidence="5" type="ORF">O0S08_28385</name>
</gene>
<dbReference type="InterPro" id="IPR002577">
    <property type="entry name" value="HTH_HxlR"/>
</dbReference>
<dbReference type="RefSeq" id="WP_269032465.1">
    <property type="nucleotide sequence ID" value="NZ_CP114040.1"/>
</dbReference>
<protein>
    <submittedName>
        <fullName evidence="5">Helix-turn-helix domain-containing protein</fullName>
    </submittedName>
</protein>
<dbReference type="PANTHER" id="PTHR33204">
    <property type="entry name" value="TRANSCRIPTIONAL REGULATOR, MARR FAMILY"/>
    <property type="match status" value="1"/>
</dbReference>
<evidence type="ECO:0000256" key="3">
    <source>
        <dbReference type="ARBA" id="ARBA00023163"/>
    </source>
</evidence>
<dbReference type="EMBL" id="CP114040">
    <property type="protein sequence ID" value="WAS90131.1"/>
    <property type="molecule type" value="Genomic_DNA"/>
</dbReference>
<dbReference type="Pfam" id="PF01638">
    <property type="entry name" value="HxlR"/>
    <property type="match status" value="1"/>
</dbReference>
<sequence>MRRKRLDRMECSIARALDVVGDPWTLLIVRDALLGVTRFEAFQARLQIPRATLTARLEHLVDAGILERRAYREHPPREEYVPTAKGRGLRPVIITLMQWGDEFARDDPPPTHLEDAATGRPIEPTLVDRVSGAPLTALRVRAVGRVVPRRDE</sequence>
<accession>A0ABY7GT48</accession>
<dbReference type="Gene3D" id="1.10.10.10">
    <property type="entry name" value="Winged helix-like DNA-binding domain superfamily/Winged helix DNA-binding domain"/>
    <property type="match status" value="1"/>
</dbReference>
<dbReference type="InterPro" id="IPR036388">
    <property type="entry name" value="WH-like_DNA-bd_sf"/>
</dbReference>
<keyword evidence="3" id="KW-0804">Transcription</keyword>
<proteinExistence type="predicted"/>
<keyword evidence="6" id="KW-1185">Reference proteome</keyword>
<evidence type="ECO:0000313" key="5">
    <source>
        <dbReference type="EMBL" id="WAS90131.1"/>
    </source>
</evidence>
<evidence type="ECO:0000256" key="2">
    <source>
        <dbReference type="ARBA" id="ARBA00023125"/>
    </source>
</evidence>
<dbReference type="PROSITE" id="PS51118">
    <property type="entry name" value="HTH_HXLR"/>
    <property type="match status" value="1"/>
</dbReference>
<keyword evidence="1" id="KW-0805">Transcription regulation</keyword>
<keyword evidence="2" id="KW-0238">DNA-binding</keyword>
<evidence type="ECO:0000256" key="1">
    <source>
        <dbReference type="ARBA" id="ARBA00023015"/>
    </source>
</evidence>
<reference evidence="5" key="1">
    <citation type="submission" date="2022-11" db="EMBL/GenBank/DDBJ databases">
        <title>Minimal conservation of predation-associated metabolite biosynthetic gene clusters underscores biosynthetic potential of Myxococcota including descriptions for ten novel species: Archangium lansinium sp. nov., Myxococcus landrumus sp. nov., Nannocystis bai.</title>
        <authorList>
            <person name="Ahearne A."/>
            <person name="Stevens C."/>
            <person name="Dowd S."/>
        </authorList>
    </citation>
    <scope>NUCLEOTIDE SEQUENCE</scope>
    <source>
        <strain evidence="5">Fl3</strain>
    </source>
</reference>
<dbReference type="PANTHER" id="PTHR33204:SF18">
    <property type="entry name" value="TRANSCRIPTIONAL REGULATORY PROTEIN"/>
    <property type="match status" value="1"/>
</dbReference>
<name>A0ABY7GT48_9BACT</name>
<dbReference type="SUPFAM" id="SSF46785">
    <property type="entry name" value="Winged helix' DNA-binding domain"/>
    <property type="match status" value="1"/>
</dbReference>
<evidence type="ECO:0000313" key="6">
    <source>
        <dbReference type="Proteomes" id="UP001164459"/>
    </source>
</evidence>
<dbReference type="InterPro" id="IPR036390">
    <property type="entry name" value="WH_DNA-bd_sf"/>
</dbReference>
<evidence type="ECO:0000259" key="4">
    <source>
        <dbReference type="PROSITE" id="PS51118"/>
    </source>
</evidence>
<organism evidence="5 6">
    <name type="scientific">Nannocystis punicea</name>
    <dbReference type="NCBI Taxonomy" id="2995304"/>
    <lineage>
        <taxon>Bacteria</taxon>
        <taxon>Pseudomonadati</taxon>
        <taxon>Myxococcota</taxon>
        <taxon>Polyangia</taxon>
        <taxon>Nannocystales</taxon>
        <taxon>Nannocystaceae</taxon>
        <taxon>Nannocystis</taxon>
    </lineage>
</organism>